<evidence type="ECO:0000313" key="10">
    <source>
        <dbReference type="Proteomes" id="UP001334248"/>
    </source>
</evidence>
<evidence type="ECO:0000259" key="8">
    <source>
        <dbReference type="PROSITE" id="PS50850"/>
    </source>
</evidence>
<comment type="similarity">
    <text evidence="2">Belongs to the major facilitator superfamily. Sugar transporter (TC 2.A.1.1) family.</text>
</comment>
<feature type="transmembrane region" description="Helical" evidence="7">
    <location>
        <begin position="366"/>
        <end position="385"/>
    </location>
</feature>
<dbReference type="PROSITE" id="PS00217">
    <property type="entry name" value="SUGAR_TRANSPORT_2"/>
    <property type="match status" value="1"/>
</dbReference>
<dbReference type="PRINTS" id="PR00171">
    <property type="entry name" value="SUGRTRNSPORT"/>
</dbReference>
<dbReference type="InterPro" id="IPR050360">
    <property type="entry name" value="MFS_Sugar_Transporters"/>
</dbReference>
<dbReference type="GeneID" id="89996786"/>
<feature type="transmembrane region" description="Helical" evidence="7">
    <location>
        <begin position="100"/>
        <end position="122"/>
    </location>
</feature>
<dbReference type="InterPro" id="IPR003663">
    <property type="entry name" value="Sugar/inositol_transpt"/>
</dbReference>
<evidence type="ECO:0000256" key="2">
    <source>
        <dbReference type="ARBA" id="ARBA00010992"/>
    </source>
</evidence>
<dbReference type="SUPFAM" id="SSF103473">
    <property type="entry name" value="MFS general substrate transporter"/>
    <property type="match status" value="1"/>
</dbReference>
<dbReference type="InterPro" id="IPR005828">
    <property type="entry name" value="MFS_sugar_transport-like"/>
</dbReference>
<keyword evidence="4 7" id="KW-0812">Transmembrane</keyword>
<dbReference type="PANTHER" id="PTHR48022:SF11">
    <property type="entry name" value="MONOSACCHARIDE TRANSPORTER (HXT8), PUTATIVE (AFU_ORTHOLOGUE AFUA_2G08120)-RELATED"/>
    <property type="match status" value="1"/>
</dbReference>
<feature type="transmembrane region" description="Helical" evidence="7">
    <location>
        <begin position="336"/>
        <end position="354"/>
    </location>
</feature>
<feature type="transmembrane region" description="Helical" evidence="7">
    <location>
        <begin position="434"/>
        <end position="455"/>
    </location>
</feature>
<keyword evidence="5 7" id="KW-1133">Transmembrane helix</keyword>
<comment type="caution">
    <text evidence="9">The sequence shown here is derived from an EMBL/GenBank/DDBJ whole genome shotgun (WGS) entry which is preliminary data.</text>
</comment>
<feature type="transmembrane region" description="Helical" evidence="7">
    <location>
        <begin position="76"/>
        <end position="94"/>
    </location>
</feature>
<name>A0ABR0RTY3_9EURO</name>
<proteinExistence type="inferred from homology"/>
<sequence length="516" mass="57493">MNKFRLWCILYTSFGAFFYGYDSGLTTSIIGYPEFISYFGFNATSLGALGSVYYAGNFIGASINVWLPDKFGRLRGIQVASVVSLIGCAMQTGAQSLPVLLVGRAIGGVGCGIVWSLCPMFASEMSPPNLRGRVGGLYTVNINASYALVEWMGLGFSYLSGSQLKWRIFLALQILCAIIMLVGSIWMPESPRWLIANNRDQEAFSILKRLHAVKGPANSTISEENAIQGEVPLYKREFHQIEAQIRLEKETARFGVVKILKTPSYRKRLYIIVFFFFFQQATAIIPLQNYQVILYKALGLSGKMPLILVGVWGTTALLVGIVGAYFFDRLGRRKSFFISISGILLGSAMLAAFWARYEVSNNTNKVMGNLALLSMFVFLAGYGWIMNSFGYTYTPEITPMEIRATGMAIGFAAKTALVVMLVQVTPIAIEAISWRYFVIFIVMDIIFVVGFWLYFPETANIPLEEVAAVFGDEVVVKLDDSIEAFKHVQVEQVGELQERDRKHADSRDIQHIEVHG</sequence>
<evidence type="ECO:0000313" key="9">
    <source>
        <dbReference type="EMBL" id="KAK5944056.1"/>
    </source>
</evidence>
<feature type="transmembrane region" description="Helical" evidence="7">
    <location>
        <begin position="36"/>
        <end position="55"/>
    </location>
</feature>
<feature type="transmembrane region" description="Helical" evidence="7">
    <location>
        <begin position="134"/>
        <end position="154"/>
    </location>
</feature>
<dbReference type="EMBL" id="JAVHJV010000003">
    <property type="protein sequence ID" value="KAK5944056.1"/>
    <property type="molecule type" value="Genomic_DNA"/>
</dbReference>
<feature type="transmembrane region" description="Helical" evidence="7">
    <location>
        <begin position="406"/>
        <end position="428"/>
    </location>
</feature>
<evidence type="ECO:0000256" key="5">
    <source>
        <dbReference type="ARBA" id="ARBA00022989"/>
    </source>
</evidence>
<feature type="transmembrane region" description="Helical" evidence="7">
    <location>
        <begin position="307"/>
        <end position="327"/>
    </location>
</feature>
<dbReference type="Pfam" id="PF00083">
    <property type="entry name" value="Sugar_tr"/>
    <property type="match status" value="1"/>
</dbReference>
<evidence type="ECO:0000256" key="7">
    <source>
        <dbReference type="SAM" id="Phobius"/>
    </source>
</evidence>
<dbReference type="PANTHER" id="PTHR48022">
    <property type="entry name" value="PLASTIDIC GLUCOSE TRANSPORTER 4"/>
    <property type="match status" value="1"/>
</dbReference>
<dbReference type="Proteomes" id="UP001334248">
    <property type="component" value="Unassembled WGS sequence"/>
</dbReference>
<comment type="subcellular location">
    <subcellularLocation>
        <location evidence="1">Membrane</location>
        <topology evidence="1">Multi-pass membrane protein</topology>
    </subcellularLocation>
</comment>
<dbReference type="RefSeq" id="XP_064732146.1">
    <property type="nucleotide sequence ID" value="XM_064871766.1"/>
</dbReference>
<feature type="transmembrane region" description="Helical" evidence="7">
    <location>
        <begin position="269"/>
        <end position="287"/>
    </location>
</feature>
<evidence type="ECO:0000256" key="1">
    <source>
        <dbReference type="ARBA" id="ARBA00004141"/>
    </source>
</evidence>
<dbReference type="PROSITE" id="PS50850">
    <property type="entry name" value="MFS"/>
    <property type="match status" value="1"/>
</dbReference>
<accession>A0ABR0RTY3</accession>
<reference evidence="9 10" key="1">
    <citation type="journal article" date="2023" name="Res Sq">
        <title>Genomic and morphological characterization of Knufia obscura isolated from the Mars 2020 spacecraft assembly facility.</title>
        <authorList>
            <person name="Chander A.M."/>
            <person name="Teixeira M.M."/>
            <person name="Singh N.K."/>
            <person name="Williams M.P."/>
            <person name="Parker C.W."/>
            <person name="Leo P."/>
            <person name="Stajich J.E."/>
            <person name="Torok T."/>
            <person name="Tighe S."/>
            <person name="Mason C.E."/>
            <person name="Venkateswaran K."/>
        </authorList>
    </citation>
    <scope>NUCLEOTIDE SEQUENCE [LARGE SCALE GENOMIC DNA]</scope>
    <source>
        <strain evidence="9 10">CCFEE 5817</strain>
    </source>
</reference>
<evidence type="ECO:0000256" key="4">
    <source>
        <dbReference type="ARBA" id="ARBA00022692"/>
    </source>
</evidence>
<organism evidence="9 10">
    <name type="scientific">Knufia obscura</name>
    <dbReference type="NCBI Taxonomy" id="1635080"/>
    <lineage>
        <taxon>Eukaryota</taxon>
        <taxon>Fungi</taxon>
        <taxon>Dikarya</taxon>
        <taxon>Ascomycota</taxon>
        <taxon>Pezizomycotina</taxon>
        <taxon>Eurotiomycetes</taxon>
        <taxon>Chaetothyriomycetidae</taxon>
        <taxon>Chaetothyriales</taxon>
        <taxon>Trichomeriaceae</taxon>
        <taxon>Knufia</taxon>
    </lineage>
</organism>
<dbReference type="InterPro" id="IPR020846">
    <property type="entry name" value="MFS_dom"/>
</dbReference>
<keyword evidence="10" id="KW-1185">Reference proteome</keyword>
<protein>
    <recommendedName>
        <fullName evidence="8">Major facilitator superfamily (MFS) profile domain-containing protein</fullName>
    </recommendedName>
</protein>
<gene>
    <name evidence="9" type="ORF">PMZ80_003337</name>
</gene>
<feature type="transmembrane region" description="Helical" evidence="7">
    <location>
        <begin position="166"/>
        <end position="187"/>
    </location>
</feature>
<keyword evidence="3" id="KW-0813">Transport</keyword>
<dbReference type="InterPro" id="IPR005829">
    <property type="entry name" value="Sugar_transporter_CS"/>
</dbReference>
<evidence type="ECO:0000256" key="3">
    <source>
        <dbReference type="ARBA" id="ARBA00022448"/>
    </source>
</evidence>
<dbReference type="InterPro" id="IPR036259">
    <property type="entry name" value="MFS_trans_sf"/>
</dbReference>
<dbReference type="Gene3D" id="1.20.1250.20">
    <property type="entry name" value="MFS general substrate transporter like domains"/>
    <property type="match status" value="1"/>
</dbReference>
<evidence type="ECO:0000256" key="6">
    <source>
        <dbReference type="ARBA" id="ARBA00023136"/>
    </source>
</evidence>
<feature type="domain" description="Major facilitator superfamily (MFS) profile" evidence="8">
    <location>
        <begin position="8"/>
        <end position="459"/>
    </location>
</feature>
<keyword evidence="6 7" id="KW-0472">Membrane</keyword>